<evidence type="ECO:0000256" key="10">
    <source>
        <dbReference type="RuleBase" id="RU000461"/>
    </source>
</evidence>
<comment type="pathway">
    <text evidence="2">Secondary metabolite biosynthesis.</text>
</comment>
<dbReference type="Gene3D" id="1.10.630.10">
    <property type="entry name" value="Cytochrome P450"/>
    <property type="match status" value="1"/>
</dbReference>
<dbReference type="InterPro" id="IPR050364">
    <property type="entry name" value="Cytochrome_P450_fung"/>
</dbReference>
<dbReference type="PANTHER" id="PTHR46300">
    <property type="entry name" value="P450, PUTATIVE (EUROFUNG)-RELATED-RELATED"/>
    <property type="match status" value="1"/>
</dbReference>
<dbReference type="InterPro" id="IPR001128">
    <property type="entry name" value="Cyt_P450"/>
</dbReference>
<evidence type="ECO:0000313" key="12">
    <source>
        <dbReference type="Proteomes" id="UP000663861"/>
    </source>
</evidence>
<comment type="cofactor">
    <cofactor evidence="1 9">
        <name>heme</name>
        <dbReference type="ChEBI" id="CHEBI:30413"/>
    </cofactor>
</comment>
<keyword evidence="6 10" id="KW-0560">Oxidoreductase</keyword>
<dbReference type="Pfam" id="PF00067">
    <property type="entry name" value="p450"/>
    <property type="match status" value="1"/>
</dbReference>
<dbReference type="Proteomes" id="UP000663861">
    <property type="component" value="Unassembled WGS sequence"/>
</dbReference>
<gene>
    <name evidence="11" type="ORF">RDB_LOCUS2182</name>
</gene>
<dbReference type="AlphaFoldDB" id="A0A8H2WZW8"/>
<evidence type="ECO:0000313" key="11">
    <source>
        <dbReference type="EMBL" id="CAE6411333.1"/>
    </source>
</evidence>
<name>A0A8H2WZW8_9AGAM</name>
<protein>
    <recommendedName>
        <fullName evidence="13">O-methylsterigmatocystin oxidoreductase</fullName>
    </recommendedName>
</protein>
<organism evidence="11 12">
    <name type="scientific">Rhizoctonia solani</name>
    <dbReference type="NCBI Taxonomy" id="456999"/>
    <lineage>
        <taxon>Eukaryota</taxon>
        <taxon>Fungi</taxon>
        <taxon>Dikarya</taxon>
        <taxon>Basidiomycota</taxon>
        <taxon>Agaricomycotina</taxon>
        <taxon>Agaricomycetes</taxon>
        <taxon>Cantharellales</taxon>
        <taxon>Ceratobasidiaceae</taxon>
        <taxon>Rhizoctonia</taxon>
    </lineage>
</organism>
<dbReference type="GO" id="GO:0016705">
    <property type="term" value="F:oxidoreductase activity, acting on paired donors, with incorporation or reduction of molecular oxygen"/>
    <property type="evidence" value="ECO:0007669"/>
    <property type="project" value="InterPro"/>
</dbReference>
<dbReference type="EMBL" id="CAJMWY010000036">
    <property type="protein sequence ID" value="CAE6411333.1"/>
    <property type="molecule type" value="Genomic_DNA"/>
</dbReference>
<reference evidence="11" key="1">
    <citation type="submission" date="2021-01" db="EMBL/GenBank/DDBJ databases">
        <authorList>
            <person name="Kaushik A."/>
        </authorList>
    </citation>
    <scope>NUCLEOTIDE SEQUENCE</scope>
    <source>
        <strain evidence="11">AG4-RS23</strain>
    </source>
</reference>
<dbReference type="PROSITE" id="PS00086">
    <property type="entry name" value="CYTOCHROME_P450"/>
    <property type="match status" value="1"/>
</dbReference>
<dbReference type="PANTHER" id="PTHR46300:SF7">
    <property type="entry name" value="P450, PUTATIVE (EUROFUNG)-RELATED"/>
    <property type="match status" value="1"/>
</dbReference>
<dbReference type="GO" id="GO:0020037">
    <property type="term" value="F:heme binding"/>
    <property type="evidence" value="ECO:0007669"/>
    <property type="project" value="InterPro"/>
</dbReference>
<dbReference type="SUPFAM" id="SSF48264">
    <property type="entry name" value="Cytochrome P450"/>
    <property type="match status" value="1"/>
</dbReference>
<feature type="binding site" description="axial binding residue" evidence="9">
    <location>
        <position position="463"/>
    </location>
    <ligand>
        <name>heme</name>
        <dbReference type="ChEBI" id="CHEBI:30413"/>
    </ligand>
    <ligandPart>
        <name>Fe</name>
        <dbReference type="ChEBI" id="CHEBI:18248"/>
    </ligandPart>
</feature>
<keyword evidence="8 10" id="KW-0503">Monooxygenase</keyword>
<accession>A0A8H2WZW8</accession>
<comment type="similarity">
    <text evidence="3 10">Belongs to the cytochrome P450 family.</text>
</comment>
<dbReference type="InterPro" id="IPR002401">
    <property type="entry name" value="Cyt_P450_E_grp-I"/>
</dbReference>
<dbReference type="OrthoDB" id="409136at2759"/>
<proteinExistence type="inferred from homology"/>
<evidence type="ECO:0000256" key="3">
    <source>
        <dbReference type="ARBA" id="ARBA00010617"/>
    </source>
</evidence>
<evidence type="ECO:0000256" key="2">
    <source>
        <dbReference type="ARBA" id="ARBA00005179"/>
    </source>
</evidence>
<keyword evidence="5 9" id="KW-0479">Metal-binding</keyword>
<evidence type="ECO:0000256" key="6">
    <source>
        <dbReference type="ARBA" id="ARBA00023002"/>
    </source>
</evidence>
<keyword evidence="7 9" id="KW-0408">Iron</keyword>
<dbReference type="GO" id="GO:0004497">
    <property type="term" value="F:monooxygenase activity"/>
    <property type="evidence" value="ECO:0007669"/>
    <property type="project" value="UniProtKB-KW"/>
</dbReference>
<keyword evidence="4 9" id="KW-0349">Heme</keyword>
<dbReference type="GO" id="GO:0005506">
    <property type="term" value="F:iron ion binding"/>
    <property type="evidence" value="ECO:0007669"/>
    <property type="project" value="InterPro"/>
</dbReference>
<dbReference type="InterPro" id="IPR017972">
    <property type="entry name" value="Cyt_P450_CS"/>
</dbReference>
<dbReference type="CDD" id="cd11065">
    <property type="entry name" value="CYP64-like"/>
    <property type="match status" value="1"/>
</dbReference>
<dbReference type="PRINTS" id="PR00463">
    <property type="entry name" value="EP450I"/>
</dbReference>
<sequence>MVDVRVTSHTALGLLTVFLIHHYWRRWSRAQSPPSPMSLPFVGNLFSIPPDKEHLAFATLGEQLKSDIVFLKIFGQKILVLNSAEAASDLLDKRSALYSDRDVPAMITDPTLMNWSMGVGAVKYNELLRQYRRMMNNWLSMRVVAQFHGLQEKHSRLLLKRLLNATKYAQPFKSVKEEIFYATASLIFEIAYGYKLKSPQDPFFKEATQAYRNLTVATMHTNFLVNIFPMMSYIPDWFPGTGWKHTAREWRTQQEKAKNEPYEWLKIQVAKGTHQASLLSALIQDHGILSGMAPADKDERLQEIGSVLFGGGTDTVKNFSVIITTISYVAFFKTSCLFVCFIAAMVLNPHVQARAQQELDTILGPATLPSISDIGRLPYTRNLIEELWRLYPPFPLGIPHACFQDDIYRGYSIEKGTTVSIGNLWAIGRDTRHYKDPEVFDPERYLDPEVPRPPVFGWGRRKCPGIHFAEASAFITIASLLATYTFSRSRDGSGQAVMPQIEVERNSLVLELKPFEFELKPRSEEHRQLILGATVDEE</sequence>
<evidence type="ECO:0000256" key="7">
    <source>
        <dbReference type="ARBA" id="ARBA00023004"/>
    </source>
</evidence>
<evidence type="ECO:0000256" key="4">
    <source>
        <dbReference type="ARBA" id="ARBA00022617"/>
    </source>
</evidence>
<evidence type="ECO:0000256" key="5">
    <source>
        <dbReference type="ARBA" id="ARBA00022723"/>
    </source>
</evidence>
<evidence type="ECO:0000256" key="1">
    <source>
        <dbReference type="ARBA" id="ARBA00001971"/>
    </source>
</evidence>
<comment type="caution">
    <text evidence="11">The sequence shown here is derived from an EMBL/GenBank/DDBJ whole genome shotgun (WGS) entry which is preliminary data.</text>
</comment>
<evidence type="ECO:0008006" key="13">
    <source>
        <dbReference type="Google" id="ProtNLM"/>
    </source>
</evidence>
<dbReference type="InterPro" id="IPR036396">
    <property type="entry name" value="Cyt_P450_sf"/>
</dbReference>
<evidence type="ECO:0000256" key="8">
    <source>
        <dbReference type="ARBA" id="ARBA00023033"/>
    </source>
</evidence>
<evidence type="ECO:0000256" key="9">
    <source>
        <dbReference type="PIRSR" id="PIRSR602401-1"/>
    </source>
</evidence>